<keyword evidence="5 7" id="KW-0472">Membrane</keyword>
<reference evidence="8" key="1">
    <citation type="submission" date="2020-08" db="EMBL/GenBank/DDBJ databases">
        <title>Whole genome shotgun sequence of Polymorphospora rubra NBRC 101157.</title>
        <authorList>
            <person name="Komaki H."/>
            <person name="Tamura T."/>
        </authorList>
    </citation>
    <scope>NUCLEOTIDE SEQUENCE</scope>
    <source>
        <strain evidence="8">NBRC 101157</strain>
    </source>
</reference>
<dbReference type="InterPro" id="IPR036259">
    <property type="entry name" value="MFS_trans_sf"/>
</dbReference>
<gene>
    <name evidence="8" type="ORF">Prubr_39140</name>
</gene>
<evidence type="ECO:0000256" key="2">
    <source>
        <dbReference type="ARBA" id="ARBA00022475"/>
    </source>
</evidence>
<keyword evidence="9" id="KW-1185">Reference proteome</keyword>
<keyword evidence="2" id="KW-1003">Cell membrane</keyword>
<dbReference type="Gene3D" id="1.20.1250.20">
    <property type="entry name" value="MFS general substrate transporter like domains"/>
    <property type="match status" value="1"/>
</dbReference>
<evidence type="ECO:0000256" key="3">
    <source>
        <dbReference type="ARBA" id="ARBA00022692"/>
    </source>
</evidence>
<feature type="region of interest" description="Disordered" evidence="6">
    <location>
        <begin position="429"/>
        <end position="455"/>
    </location>
</feature>
<protein>
    <submittedName>
        <fullName evidence="8">MFS transporter</fullName>
    </submittedName>
</protein>
<name>A0A810N5D3_9ACTN</name>
<dbReference type="GO" id="GO:0022857">
    <property type="term" value="F:transmembrane transporter activity"/>
    <property type="evidence" value="ECO:0007669"/>
    <property type="project" value="InterPro"/>
</dbReference>
<evidence type="ECO:0000256" key="7">
    <source>
        <dbReference type="SAM" id="Phobius"/>
    </source>
</evidence>
<feature type="transmembrane region" description="Helical" evidence="7">
    <location>
        <begin position="132"/>
        <end position="153"/>
    </location>
</feature>
<feature type="transmembrane region" description="Helical" evidence="7">
    <location>
        <begin position="309"/>
        <end position="327"/>
    </location>
</feature>
<proteinExistence type="predicted"/>
<dbReference type="SUPFAM" id="SSF103473">
    <property type="entry name" value="MFS general substrate transporter"/>
    <property type="match status" value="1"/>
</dbReference>
<feature type="transmembrane region" description="Helical" evidence="7">
    <location>
        <begin position="197"/>
        <end position="216"/>
    </location>
</feature>
<dbReference type="CDD" id="cd06173">
    <property type="entry name" value="MFS_MefA_like"/>
    <property type="match status" value="1"/>
</dbReference>
<dbReference type="AlphaFoldDB" id="A0A810N5D3"/>
<keyword evidence="4 7" id="KW-1133">Transmembrane helix</keyword>
<evidence type="ECO:0000256" key="4">
    <source>
        <dbReference type="ARBA" id="ARBA00022989"/>
    </source>
</evidence>
<evidence type="ECO:0000313" key="8">
    <source>
        <dbReference type="EMBL" id="BCJ66893.1"/>
    </source>
</evidence>
<feature type="transmembrane region" description="Helical" evidence="7">
    <location>
        <begin position="280"/>
        <end position="302"/>
    </location>
</feature>
<dbReference type="KEGG" id="pry:Prubr_39140"/>
<dbReference type="GO" id="GO:0005886">
    <property type="term" value="C:plasma membrane"/>
    <property type="evidence" value="ECO:0007669"/>
    <property type="project" value="UniProtKB-SubCell"/>
</dbReference>
<feature type="transmembrane region" description="Helical" evidence="7">
    <location>
        <begin position="74"/>
        <end position="94"/>
    </location>
</feature>
<evidence type="ECO:0000256" key="1">
    <source>
        <dbReference type="ARBA" id="ARBA00004651"/>
    </source>
</evidence>
<dbReference type="InterPro" id="IPR011701">
    <property type="entry name" value="MFS"/>
</dbReference>
<feature type="transmembrane region" description="Helical" evidence="7">
    <location>
        <begin position="106"/>
        <end position="126"/>
    </location>
</feature>
<accession>A0A810N5D3</accession>
<dbReference type="Proteomes" id="UP000680866">
    <property type="component" value="Chromosome"/>
</dbReference>
<feature type="transmembrane region" description="Helical" evidence="7">
    <location>
        <begin position="401"/>
        <end position="418"/>
    </location>
</feature>
<feature type="compositionally biased region" description="Low complexity" evidence="6">
    <location>
        <begin position="441"/>
        <end position="455"/>
    </location>
</feature>
<feature type="transmembrane region" description="Helical" evidence="7">
    <location>
        <begin position="36"/>
        <end position="62"/>
    </location>
</feature>
<feature type="transmembrane region" description="Helical" evidence="7">
    <location>
        <begin position="174"/>
        <end position="191"/>
    </location>
</feature>
<feature type="transmembrane region" description="Helical" evidence="7">
    <location>
        <begin position="333"/>
        <end position="354"/>
    </location>
</feature>
<dbReference type="EMBL" id="AP023359">
    <property type="protein sequence ID" value="BCJ66893.1"/>
    <property type="molecule type" value="Genomic_DNA"/>
</dbReference>
<feature type="transmembrane region" description="Helical" evidence="7">
    <location>
        <begin position="375"/>
        <end position="395"/>
    </location>
</feature>
<dbReference type="Pfam" id="PF07690">
    <property type="entry name" value="MFS_1"/>
    <property type="match status" value="1"/>
</dbReference>
<sequence>MVRDTGKGNDRAAVRCLPYGVHSYRRDLELLRDRRFALLFTARTVSVLGSAFAPVALAFGVLELAGANATTLSVVLVAQSVPQVVFMLAGGVLADRFPRYRVMIAGEVLCAAAYTVLAAMLVTGWAPLPGLVVAAALSGIGVALFFPALVGIVPEVVAAERLQSANGLLRLGTNSARIAGYALAGGTVVLVGAGPALAVSAAMFAGSALLIAALRLPPRVRSATGPATTPLTDLRDGWREFVSRQWLWVIVLQFAFLVMALQAAHGVLGPVVAKEDLGGAAAWSAVLAGEAVGMLVGVVIAIRIRPRRPMLVAVVLTLPTALPYLLLGAYAPLWTVVFGAVVMGICFDIFGVLWETSLQREVPPDVLSRVSSYDALGSLMFGPIGLLVAGPAAAVFGARPTLIACGGLIVLATLAALCSPGVRNMRLTEPVPAGTRPDDPGPVVEPVPKVVAPGT</sequence>
<organism evidence="8 9">
    <name type="scientific">Polymorphospora rubra</name>
    <dbReference type="NCBI Taxonomy" id="338584"/>
    <lineage>
        <taxon>Bacteria</taxon>
        <taxon>Bacillati</taxon>
        <taxon>Actinomycetota</taxon>
        <taxon>Actinomycetes</taxon>
        <taxon>Micromonosporales</taxon>
        <taxon>Micromonosporaceae</taxon>
        <taxon>Polymorphospora</taxon>
    </lineage>
</organism>
<evidence type="ECO:0000256" key="6">
    <source>
        <dbReference type="SAM" id="MobiDB-lite"/>
    </source>
</evidence>
<feature type="transmembrane region" description="Helical" evidence="7">
    <location>
        <begin position="246"/>
        <end position="268"/>
    </location>
</feature>
<dbReference type="PANTHER" id="PTHR23513:SF11">
    <property type="entry name" value="STAPHYLOFERRIN A TRANSPORTER"/>
    <property type="match status" value="1"/>
</dbReference>
<dbReference type="PANTHER" id="PTHR23513">
    <property type="entry name" value="INTEGRAL MEMBRANE EFFLUX PROTEIN-RELATED"/>
    <property type="match status" value="1"/>
</dbReference>
<evidence type="ECO:0000313" key="9">
    <source>
        <dbReference type="Proteomes" id="UP000680866"/>
    </source>
</evidence>
<keyword evidence="3 7" id="KW-0812">Transmembrane</keyword>
<comment type="subcellular location">
    <subcellularLocation>
        <location evidence="1">Cell membrane</location>
        <topology evidence="1">Multi-pass membrane protein</topology>
    </subcellularLocation>
</comment>
<evidence type="ECO:0000256" key="5">
    <source>
        <dbReference type="ARBA" id="ARBA00023136"/>
    </source>
</evidence>